<gene>
    <name evidence="1" type="ORF">SAMN05444171_7841</name>
</gene>
<dbReference type="Proteomes" id="UP000183208">
    <property type="component" value="Unassembled WGS sequence"/>
</dbReference>
<evidence type="ECO:0000313" key="1">
    <source>
        <dbReference type="EMBL" id="SEE52228.1"/>
    </source>
</evidence>
<evidence type="ECO:0008006" key="3">
    <source>
        <dbReference type="Google" id="ProtNLM"/>
    </source>
</evidence>
<reference evidence="1 2" key="1">
    <citation type="submission" date="2016-10" db="EMBL/GenBank/DDBJ databases">
        <authorList>
            <person name="de Groot N.N."/>
        </authorList>
    </citation>
    <scope>NUCLEOTIDE SEQUENCE [LARGE SCALE GENOMIC DNA]</scope>
    <source>
        <strain evidence="1 2">GAS522</strain>
    </source>
</reference>
<dbReference type="Gene3D" id="3.30.420.280">
    <property type="match status" value="1"/>
</dbReference>
<accession>A0A1H5JKT7</accession>
<protein>
    <recommendedName>
        <fullName evidence="3">Terminase-like family protein</fullName>
    </recommendedName>
</protein>
<evidence type="ECO:0000313" key="2">
    <source>
        <dbReference type="Proteomes" id="UP000183208"/>
    </source>
</evidence>
<dbReference type="OrthoDB" id="5440754at2"/>
<dbReference type="InterPro" id="IPR027417">
    <property type="entry name" value="P-loop_NTPase"/>
</dbReference>
<dbReference type="RefSeq" id="WP_074830592.1">
    <property type="nucleotide sequence ID" value="NZ_FNTI01000001.1"/>
</dbReference>
<dbReference type="EMBL" id="FNTI01000001">
    <property type="protein sequence ID" value="SEE52228.1"/>
    <property type="molecule type" value="Genomic_DNA"/>
</dbReference>
<organism evidence="1 2">
    <name type="scientific">Bradyrhizobium lablabi</name>
    <dbReference type="NCBI Taxonomy" id="722472"/>
    <lineage>
        <taxon>Bacteria</taxon>
        <taxon>Pseudomonadati</taxon>
        <taxon>Pseudomonadota</taxon>
        <taxon>Alphaproteobacteria</taxon>
        <taxon>Hyphomicrobiales</taxon>
        <taxon>Nitrobacteraceae</taxon>
        <taxon>Bradyrhizobium</taxon>
    </lineage>
</organism>
<proteinExistence type="predicted"/>
<name>A0A1H5JKT7_9BRAD</name>
<dbReference type="AlphaFoldDB" id="A0A1H5JKT7"/>
<sequence>MTVYKFIGGTELAKFVTSSNDFDVIEGPLGSGKTVGACTRIMRHAQEQVKSPVDGFRYTRFAVVRNTHPDLKRTTIRTWLDCFPEATHGRFNWGQALMHKIAFGDVRCEVDFMALDRAEDVSRLRSGEYTGIYFNELQYIIKELVDEATSRLRYPKQEHGGPTWRGVIADMNAPDEDHWTAKMTGRVDMPAGLSDEERVEYEWPEGWGYFLQPPALVEHWDERHEVVTGYSINPAADNISNLPADYYQKQIKGKRKDWIDSRLMVRVVLVVEGSPVWPMFRREVHVAREVLRPVKGCEVVVSLDFGRSPAATFIQPINNRILIQNELIGSNEGAVTFAPKVQRFLAKHYEGCPVRFYGDPKGNDKTQTSDQSGVDVFRGHGMVVQNPPGLINNNISMRVDTVAHALNEMYDGTPRVRISPNCRTLIVGMAGRYFNERDEVGELKPTKGKYSHVCDALQYGMIGIGEGRRMNNQSPLADLRPVQTWKRNKSMRRVS</sequence>
<dbReference type="Gene3D" id="3.40.50.300">
    <property type="entry name" value="P-loop containing nucleotide triphosphate hydrolases"/>
    <property type="match status" value="1"/>
</dbReference>